<accession>A0ABR1KBM3</accession>
<evidence type="ECO:0000313" key="3">
    <source>
        <dbReference type="EMBL" id="KAK7511612.1"/>
    </source>
</evidence>
<evidence type="ECO:0000256" key="2">
    <source>
        <dbReference type="SAM" id="Phobius"/>
    </source>
</evidence>
<keyword evidence="2" id="KW-0812">Transmembrane</keyword>
<feature type="transmembrane region" description="Helical" evidence="2">
    <location>
        <begin position="46"/>
        <end position="75"/>
    </location>
</feature>
<keyword evidence="2" id="KW-0472">Membrane</keyword>
<reference evidence="3 4" key="1">
    <citation type="submission" date="2024-04" db="EMBL/GenBank/DDBJ databases">
        <title>Phyllosticta paracitricarpa is synonymous to the EU quarantine fungus P. citricarpa based on phylogenomic analyses.</title>
        <authorList>
            <consortium name="Lawrence Berkeley National Laboratory"/>
            <person name="Van Ingen-Buijs V.A."/>
            <person name="Van Westerhoven A.C."/>
            <person name="Haridas S."/>
            <person name="Skiadas P."/>
            <person name="Martin F."/>
            <person name="Groenewald J.Z."/>
            <person name="Crous P.W."/>
            <person name="Seidl M.F."/>
        </authorList>
    </citation>
    <scope>NUCLEOTIDE SEQUENCE [LARGE SCALE GENOMIC DNA]</scope>
    <source>
        <strain evidence="3 4">CBS 123371</strain>
    </source>
</reference>
<feature type="region of interest" description="Disordered" evidence="1">
    <location>
        <begin position="84"/>
        <end position="107"/>
    </location>
</feature>
<evidence type="ECO:0000256" key="1">
    <source>
        <dbReference type="SAM" id="MobiDB-lite"/>
    </source>
</evidence>
<organism evidence="3 4">
    <name type="scientific">Phyllosticta citriasiana</name>
    <dbReference type="NCBI Taxonomy" id="595635"/>
    <lineage>
        <taxon>Eukaryota</taxon>
        <taxon>Fungi</taxon>
        <taxon>Dikarya</taxon>
        <taxon>Ascomycota</taxon>
        <taxon>Pezizomycotina</taxon>
        <taxon>Dothideomycetes</taxon>
        <taxon>Dothideomycetes incertae sedis</taxon>
        <taxon>Botryosphaeriales</taxon>
        <taxon>Phyllostictaceae</taxon>
        <taxon>Phyllosticta</taxon>
    </lineage>
</organism>
<protein>
    <submittedName>
        <fullName evidence="3">Uncharacterized protein</fullName>
    </submittedName>
</protein>
<keyword evidence="2" id="KW-1133">Transmembrane helix</keyword>
<feature type="compositionally biased region" description="Basic residues" evidence="1">
    <location>
        <begin position="86"/>
        <end position="104"/>
    </location>
</feature>
<keyword evidence="4" id="KW-1185">Reference proteome</keyword>
<dbReference type="Proteomes" id="UP001363622">
    <property type="component" value="Unassembled WGS sequence"/>
</dbReference>
<name>A0ABR1KBM3_9PEZI</name>
<dbReference type="EMBL" id="JBBPHU010000012">
    <property type="protein sequence ID" value="KAK7511612.1"/>
    <property type="molecule type" value="Genomic_DNA"/>
</dbReference>
<comment type="caution">
    <text evidence="3">The sequence shown here is derived from an EMBL/GenBank/DDBJ whole genome shotgun (WGS) entry which is preliminary data.</text>
</comment>
<gene>
    <name evidence="3" type="ORF">IWZ03DRAFT_64352</name>
</gene>
<proteinExistence type="predicted"/>
<evidence type="ECO:0000313" key="4">
    <source>
        <dbReference type="Proteomes" id="UP001363622"/>
    </source>
</evidence>
<sequence length="157" mass="18580">MEKEPCLQKMGHQYWLDRTQFSAMGWNWMEQDGAVSPSRRVRAFGVLFAIFGFSSFLFLKVLQVLAIFIHTTVCFERKRRDETRRTRWGKTKKKKKKKCHHHSSVSRYGREGHLRSWPAGMYGISSLLLARLPEKYLPPTYPPTTYQQYKRPVHQVS</sequence>